<dbReference type="EMBL" id="KN833697">
    <property type="protein sequence ID" value="KIK27300.1"/>
    <property type="molecule type" value="Genomic_DNA"/>
</dbReference>
<dbReference type="HOGENOM" id="CLU_3033256_0_0_1"/>
<reference evidence="1 2" key="1">
    <citation type="submission" date="2014-04" db="EMBL/GenBank/DDBJ databases">
        <authorList>
            <consortium name="DOE Joint Genome Institute"/>
            <person name="Kuo A."/>
            <person name="Kohler A."/>
            <person name="Costa M.D."/>
            <person name="Nagy L.G."/>
            <person name="Floudas D."/>
            <person name="Copeland A."/>
            <person name="Barry K.W."/>
            <person name="Cichocki N."/>
            <person name="Veneault-Fourrey C."/>
            <person name="LaButti K."/>
            <person name="Lindquist E.A."/>
            <person name="Lipzen A."/>
            <person name="Lundell T."/>
            <person name="Morin E."/>
            <person name="Murat C."/>
            <person name="Sun H."/>
            <person name="Tunlid A."/>
            <person name="Henrissat B."/>
            <person name="Grigoriev I.V."/>
            <person name="Hibbett D.S."/>
            <person name="Martin F."/>
            <person name="Nordberg H.P."/>
            <person name="Cantor M.N."/>
            <person name="Hua S.X."/>
        </authorList>
    </citation>
    <scope>NUCLEOTIDE SEQUENCE [LARGE SCALE GENOMIC DNA]</scope>
    <source>
        <strain evidence="1 2">441</strain>
    </source>
</reference>
<evidence type="ECO:0000313" key="2">
    <source>
        <dbReference type="Proteomes" id="UP000054018"/>
    </source>
</evidence>
<dbReference type="AlphaFoldDB" id="A0A0C9YQE8"/>
<proteinExistence type="predicted"/>
<dbReference type="Proteomes" id="UP000054018">
    <property type="component" value="Unassembled WGS sequence"/>
</dbReference>
<reference evidence="2" key="2">
    <citation type="submission" date="2015-01" db="EMBL/GenBank/DDBJ databases">
        <title>Evolutionary Origins and Diversification of the Mycorrhizal Mutualists.</title>
        <authorList>
            <consortium name="DOE Joint Genome Institute"/>
            <consortium name="Mycorrhizal Genomics Consortium"/>
            <person name="Kohler A."/>
            <person name="Kuo A."/>
            <person name="Nagy L.G."/>
            <person name="Floudas D."/>
            <person name="Copeland A."/>
            <person name="Barry K.W."/>
            <person name="Cichocki N."/>
            <person name="Veneault-Fourrey C."/>
            <person name="LaButti K."/>
            <person name="Lindquist E.A."/>
            <person name="Lipzen A."/>
            <person name="Lundell T."/>
            <person name="Morin E."/>
            <person name="Murat C."/>
            <person name="Riley R."/>
            <person name="Ohm R."/>
            <person name="Sun H."/>
            <person name="Tunlid A."/>
            <person name="Henrissat B."/>
            <person name="Grigoriev I.V."/>
            <person name="Hibbett D.S."/>
            <person name="Martin F."/>
        </authorList>
    </citation>
    <scope>NUCLEOTIDE SEQUENCE [LARGE SCALE GENOMIC DNA]</scope>
    <source>
        <strain evidence="2">441</strain>
    </source>
</reference>
<keyword evidence="2" id="KW-1185">Reference proteome</keyword>
<name>A0A0C9YQE8_9AGAM</name>
<protein>
    <submittedName>
        <fullName evidence="1">Uncharacterized protein</fullName>
    </submittedName>
</protein>
<gene>
    <name evidence="1" type="ORF">PISMIDRAFT_675186</name>
</gene>
<accession>A0A0C9YQE8</accession>
<evidence type="ECO:0000313" key="1">
    <source>
        <dbReference type="EMBL" id="KIK27300.1"/>
    </source>
</evidence>
<organism evidence="1 2">
    <name type="scientific">Pisolithus microcarpus 441</name>
    <dbReference type="NCBI Taxonomy" id="765257"/>
    <lineage>
        <taxon>Eukaryota</taxon>
        <taxon>Fungi</taxon>
        <taxon>Dikarya</taxon>
        <taxon>Basidiomycota</taxon>
        <taxon>Agaricomycotina</taxon>
        <taxon>Agaricomycetes</taxon>
        <taxon>Agaricomycetidae</taxon>
        <taxon>Boletales</taxon>
        <taxon>Sclerodermatineae</taxon>
        <taxon>Pisolithaceae</taxon>
        <taxon>Pisolithus</taxon>
    </lineage>
</organism>
<sequence length="55" mass="6153">MHYIANSSSKDTDAMSNLVQAVNNLRVAASLEHIEWSSKTFLYCSQVDSMCRGNQ</sequence>